<dbReference type="Proteomes" id="UP001057221">
    <property type="component" value="Segment"/>
</dbReference>
<evidence type="ECO:0000313" key="2">
    <source>
        <dbReference type="EMBL" id="USN14912.1"/>
    </source>
</evidence>
<feature type="region of interest" description="Disordered" evidence="1">
    <location>
        <begin position="1"/>
        <end position="34"/>
    </location>
</feature>
<reference evidence="2 3" key="1">
    <citation type="submission" date="2022-05" db="EMBL/GenBank/DDBJ databases">
        <authorList>
            <person name="Friedrich I."/>
            <person name="Poehlein A."/>
            <person name="Schneider D."/>
            <person name="Hertel R."/>
            <person name="Daniel R."/>
        </authorList>
    </citation>
    <scope>NUCLEOTIDE SEQUENCE [LARGE SCALE GENOMIC DNA]</scope>
</reference>
<evidence type="ECO:0000313" key="3">
    <source>
        <dbReference type="Proteomes" id="UP001057221"/>
    </source>
</evidence>
<keyword evidence="3" id="KW-1185">Reference proteome</keyword>
<gene>
    <name evidence="2" type="ORF">DOMOVOI_04410</name>
</gene>
<dbReference type="EMBL" id="ON529855">
    <property type="protein sequence ID" value="USN14912.1"/>
    <property type="molecule type" value="Genomic_DNA"/>
</dbReference>
<accession>A0A9E7MRT2</accession>
<protein>
    <submittedName>
        <fullName evidence="2">Outer membrane spanin component</fullName>
    </submittedName>
</protein>
<proteinExistence type="predicted"/>
<organism evidence="2 3">
    <name type="scientific">Brevundimonas phage vB_BpoS-Domovoi</name>
    <dbReference type="NCBI Taxonomy" id="2948598"/>
    <lineage>
        <taxon>Viruses</taxon>
        <taxon>Duplodnaviria</taxon>
        <taxon>Heunggongvirae</taxon>
        <taxon>Uroviricota</taxon>
        <taxon>Caudoviricetes</taxon>
        <taxon>Jeanschmidtviridae</taxon>
        <taxon>Marchewkavirus</taxon>
        <taxon>Marchewkavirus domovoi</taxon>
    </lineage>
</organism>
<sequence length="85" mass="9840">MLLSPDSLYPDSITECRDEPVVPARPAPGQPRLDEDKAAYDRDLHGAWADCHDTVGETKKRKADYAEQYKRETESPLRRFFRFGR</sequence>
<name>A0A9E7MRT2_9CAUD</name>
<evidence type="ECO:0000256" key="1">
    <source>
        <dbReference type="SAM" id="MobiDB-lite"/>
    </source>
</evidence>